<proteinExistence type="predicted"/>
<organism evidence="1 2">
    <name type="scientific">Cinchona calisaya</name>
    <dbReference type="NCBI Taxonomy" id="153742"/>
    <lineage>
        <taxon>Eukaryota</taxon>
        <taxon>Viridiplantae</taxon>
        <taxon>Streptophyta</taxon>
        <taxon>Embryophyta</taxon>
        <taxon>Tracheophyta</taxon>
        <taxon>Spermatophyta</taxon>
        <taxon>Magnoliopsida</taxon>
        <taxon>eudicotyledons</taxon>
        <taxon>Gunneridae</taxon>
        <taxon>Pentapetalae</taxon>
        <taxon>asterids</taxon>
        <taxon>lamiids</taxon>
        <taxon>Gentianales</taxon>
        <taxon>Rubiaceae</taxon>
        <taxon>Cinchonoideae</taxon>
        <taxon>Cinchoneae</taxon>
        <taxon>Cinchona</taxon>
    </lineage>
</organism>
<evidence type="ECO:0000313" key="2">
    <source>
        <dbReference type="Proteomes" id="UP001630127"/>
    </source>
</evidence>
<name>A0ABD3AF77_9GENT</name>
<dbReference type="Proteomes" id="UP001630127">
    <property type="component" value="Unassembled WGS sequence"/>
</dbReference>
<dbReference type="EMBL" id="JBJUIK010000004">
    <property type="protein sequence ID" value="KAL3529601.1"/>
    <property type="molecule type" value="Genomic_DNA"/>
</dbReference>
<sequence length="142" mass="15990">MMASSRVHGKTSGSLFSMPYSKRVVPFEAVESNISFLNFFHPFHFVRTKGNPLRKLRTRIGLRILAFLKSGEGSSKENPTILKDHDSSITPQTIVTNVSTLKVELVFLAEGADMSRPLENLKNALYEDLNPSMFPDYNPQDE</sequence>
<dbReference type="AlphaFoldDB" id="A0ABD3AF77"/>
<gene>
    <name evidence="1" type="ORF">ACH5RR_008923</name>
</gene>
<reference evidence="1 2" key="1">
    <citation type="submission" date="2024-11" db="EMBL/GenBank/DDBJ databases">
        <title>A near-complete genome assembly of Cinchona calisaya.</title>
        <authorList>
            <person name="Lian D.C."/>
            <person name="Zhao X.W."/>
            <person name="Wei L."/>
        </authorList>
    </citation>
    <scope>NUCLEOTIDE SEQUENCE [LARGE SCALE GENOMIC DNA]</scope>
    <source>
        <tissue evidence="1">Nenye</tissue>
    </source>
</reference>
<evidence type="ECO:0000313" key="1">
    <source>
        <dbReference type="EMBL" id="KAL3529601.1"/>
    </source>
</evidence>
<accession>A0ABD3AF77</accession>
<keyword evidence="2" id="KW-1185">Reference proteome</keyword>
<protein>
    <submittedName>
        <fullName evidence="1">Uncharacterized protein</fullName>
    </submittedName>
</protein>
<comment type="caution">
    <text evidence="1">The sequence shown here is derived from an EMBL/GenBank/DDBJ whole genome shotgun (WGS) entry which is preliminary data.</text>
</comment>